<reference evidence="3 4" key="1">
    <citation type="journal article" date="2014" name="Agronomy (Basel)">
        <title>A Draft Genome Sequence for Ensete ventricosum, the Drought-Tolerant Tree Against Hunger.</title>
        <authorList>
            <person name="Harrison J."/>
            <person name="Moore K.A."/>
            <person name="Paszkiewicz K."/>
            <person name="Jones T."/>
            <person name="Grant M."/>
            <person name="Ambacheew D."/>
            <person name="Muzemil S."/>
            <person name="Studholme D.J."/>
        </authorList>
    </citation>
    <scope>NUCLEOTIDE SEQUENCE [LARGE SCALE GENOMIC DNA]</scope>
</reference>
<evidence type="ECO:0000256" key="1">
    <source>
        <dbReference type="SAM" id="Coils"/>
    </source>
</evidence>
<keyword evidence="1" id="KW-0175">Coiled coil</keyword>
<feature type="compositionally biased region" description="Basic and acidic residues" evidence="2">
    <location>
        <begin position="9"/>
        <end position="22"/>
    </location>
</feature>
<evidence type="ECO:0000313" key="3">
    <source>
        <dbReference type="EMBL" id="RRT74118.1"/>
    </source>
</evidence>
<dbReference type="EMBL" id="AMZH03002877">
    <property type="protein sequence ID" value="RRT74118.1"/>
    <property type="molecule type" value="Genomic_DNA"/>
</dbReference>
<dbReference type="Proteomes" id="UP000287651">
    <property type="component" value="Unassembled WGS sequence"/>
</dbReference>
<sequence>MIVATHGWSKMEETRKAPEASGKRPAKVPSGQRKKAKVPGRHKSHREGENSKSWATMGKETIASVEGTSTPRARLKSVKELCNACPGEDGRNYHVIRVQRRKDGGNPNTVAATKRWASEAQSLADHLKTELEEATRRRELLEKELSEIQGTLSDSQDQLAETREQLVNSWSKLFEAREQPANFEDQLQGVRIPGR</sequence>
<protein>
    <submittedName>
        <fullName evidence="3">Uncharacterized protein</fullName>
    </submittedName>
</protein>
<comment type="caution">
    <text evidence="3">The sequence shown here is derived from an EMBL/GenBank/DDBJ whole genome shotgun (WGS) entry which is preliminary data.</text>
</comment>
<gene>
    <name evidence="3" type="ORF">B296_00001693</name>
</gene>
<evidence type="ECO:0000313" key="4">
    <source>
        <dbReference type="Proteomes" id="UP000287651"/>
    </source>
</evidence>
<organism evidence="3 4">
    <name type="scientific">Ensete ventricosum</name>
    <name type="common">Abyssinian banana</name>
    <name type="synonym">Musa ensete</name>
    <dbReference type="NCBI Taxonomy" id="4639"/>
    <lineage>
        <taxon>Eukaryota</taxon>
        <taxon>Viridiplantae</taxon>
        <taxon>Streptophyta</taxon>
        <taxon>Embryophyta</taxon>
        <taxon>Tracheophyta</taxon>
        <taxon>Spermatophyta</taxon>
        <taxon>Magnoliopsida</taxon>
        <taxon>Liliopsida</taxon>
        <taxon>Zingiberales</taxon>
        <taxon>Musaceae</taxon>
        <taxon>Ensete</taxon>
    </lineage>
</organism>
<feature type="coiled-coil region" evidence="1">
    <location>
        <begin position="117"/>
        <end position="165"/>
    </location>
</feature>
<dbReference type="AlphaFoldDB" id="A0A427ACZ8"/>
<proteinExistence type="predicted"/>
<evidence type="ECO:0000256" key="2">
    <source>
        <dbReference type="SAM" id="MobiDB-lite"/>
    </source>
</evidence>
<feature type="region of interest" description="Disordered" evidence="2">
    <location>
        <begin position="1"/>
        <end position="71"/>
    </location>
</feature>
<feature type="compositionally biased region" description="Basic residues" evidence="2">
    <location>
        <begin position="32"/>
        <end position="45"/>
    </location>
</feature>
<name>A0A427ACZ8_ENSVE</name>
<accession>A0A427ACZ8</accession>